<dbReference type="InterPro" id="IPR041657">
    <property type="entry name" value="HTH_17"/>
</dbReference>
<reference evidence="3" key="1">
    <citation type="submission" date="2017-04" db="EMBL/GenBank/DDBJ databases">
        <title>Function of individual gut microbiota members based on whole genome sequencing of pure cultures obtained from chicken caecum.</title>
        <authorList>
            <person name="Medvecky M."/>
            <person name="Cejkova D."/>
            <person name="Polansky O."/>
            <person name="Karasova D."/>
            <person name="Kubasova T."/>
            <person name="Cizek A."/>
            <person name="Rychlik I."/>
        </authorList>
    </citation>
    <scope>NUCLEOTIDE SEQUENCE [LARGE SCALE GENOMIC DNA]</scope>
    <source>
        <strain evidence="3">An175</strain>
    </source>
</reference>
<protein>
    <recommendedName>
        <fullName evidence="1">Helix-turn-helix domain-containing protein</fullName>
    </recommendedName>
</protein>
<dbReference type="GO" id="GO:0003677">
    <property type="term" value="F:DNA binding"/>
    <property type="evidence" value="ECO:0007669"/>
    <property type="project" value="InterPro"/>
</dbReference>
<dbReference type="Pfam" id="PF12728">
    <property type="entry name" value="HTH_17"/>
    <property type="match status" value="1"/>
</dbReference>
<name>A0A1Y4MMI3_9FIRM</name>
<accession>A0A1Y4MMI3</accession>
<sequence>MRFVEIEFLLKDSPEILTIHEAAALTRSSESYLRHLIQTDRLPCFKVGRNYRVIKWDVVQCFVEKPVPSIPVEPPKPVFKRLVK</sequence>
<organism evidence="2 3">
    <name type="scientific">Anaerotruncus colihominis</name>
    <dbReference type="NCBI Taxonomy" id="169435"/>
    <lineage>
        <taxon>Bacteria</taxon>
        <taxon>Bacillati</taxon>
        <taxon>Bacillota</taxon>
        <taxon>Clostridia</taxon>
        <taxon>Eubacteriales</taxon>
        <taxon>Oscillospiraceae</taxon>
        <taxon>Anaerotruncus</taxon>
    </lineage>
</organism>
<dbReference type="NCBIfam" id="TIGR01764">
    <property type="entry name" value="excise"/>
    <property type="match status" value="1"/>
</dbReference>
<dbReference type="RefSeq" id="WP_087301171.1">
    <property type="nucleotide sequence ID" value="NZ_NFKP01000010.1"/>
</dbReference>
<feature type="domain" description="Helix-turn-helix" evidence="1">
    <location>
        <begin position="17"/>
        <end position="59"/>
    </location>
</feature>
<gene>
    <name evidence="2" type="ORF">B5F11_09580</name>
</gene>
<comment type="caution">
    <text evidence="2">The sequence shown here is derived from an EMBL/GenBank/DDBJ whole genome shotgun (WGS) entry which is preliminary data.</text>
</comment>
<dbReference type="Proteomes" id="UP000196386">
    <property type="component" value="Unassembled WGS sequence"/>
</dbReference>
<dbReference type="InterPro" id="IPR010093">
    <property type="entry name" value="SinI_DNA-bd"/>
</dbReference>
<dbReference type="AlphaFoldDB" id="A0A1Y4MMI3"/>
<evidence type="ECO:0000313" key="2">
    <source>
        <dbReference type="EMBL" id="OUP69329.1"/>
    </source>
</evidence>
<evidence type="ECO:0000259" key="1">
    <source>
        <dbReference type="Pfam" id="PF12728"/>
    </source>
</evidence>
<dbReference type="EMBL" id="NFKP01000010">
    <property type="protein sequence ID" value="OUP69329.1"/>
    <property type="molecule type" value="Genomic_DNA"/>
</dbReference>
<evidence type="ECO:0000313" key="3">
    <source>
        <dbReference type="Proteomes" id="UP000196386"/>
    </source>
</evidence>
<proteinExistence type="predicted"/>